<protein>
    <submittedName>
        <fullName evidence="2">Uncharacterized protein</fullName>
    </submittedName>
</protein>
<accession>A0A1B0CT69</accession>
<dbReference type="EnsemblMetazoa" id="LLOJ008068-RA">
    <property type="protein sequence ID" value="LLOJ008068-PA"/>
    <property type="gene ID" value="LLOJ008068"/>
</dbReference>
<dbReference type="Proteomes" id="UP000092461">
    <property type="component" value="Unassembled WGS sequence"/>
</dbReference>
<reference evidence="2" key="1">
    <citation type="submission" date="2020-05" db="UniProtKB">
        <authorList>
            <consortium name="EnsemblMetazoa"/>
        </authorList>
    </citation>
    <scope>IDENTIFICATION</scope>
    <source>
        <strain evidence="2">Jacobina</strain>
    </source>
</reference>
<dbReference type="InterPro" id="IPR006616">
    <property type="entry name" value="DM9_repeat"/>
</dbReference>
<dbReference type="Pfam" id="PF11901">
    <property type="entry name" value="DM9"/>
    <property type="match status" value="1"/>
</dbReference>
<feature type="region of interest" description="Disordered" evidence="1">
    <location>
        <begin position="37"/>
        <end position="58"/>
    </location>
</feature>
<feature type="compositionally biased region" description="Pro residues" evidence="1">
    <location>
        <begin position="1"/>
        <end position="10"/>
    </location>
</feature>
<name>A0A1B0CT69_LUTLO</name>
<dbReference type="EMBL" id="AJWK01027192">
    <property type="status" value="NOT_ANNOTATED_CDS"/>
    <property type="molecule type" value="Genomic_DNA"/>
</dbReference>
<proteinExistence type="predicted"/>
<dbReference type="EMBL" id="AJWK01027190">
    <property type="status" value="NOT_ANNOTATED_CDS"/>
    <property type="molecule type" value="Genomic_DNA"/>
</dbReference>
<organism evidence="2 3">
    <name type="scientific">Lutzomyia longipalpis</name>
    <name type="common">Sand fly</name>
    <dbReference type="NCBI Taxonomy" id="7200"/>
    <lineage>
        <taxon>Eukaryota</taxon>
        <taxon>Metazoa</taxon>
        <taxon>Ecdysozoa</taxon>
        <taxon>Arthropoda</taxon>
        <taxon>Hexapoda</taxon>
        <taxon>Insecta</taxon>
        <taxon>Pterygota</taxon>
        <taxon>Neoptera</taxon>
        <taxon>Endopterygota</taxon>
        <taxon>Diptera</taxon>
        <taxon>Nematocera</taxon>
        <taxon>Psychodoidea</taxon>
        <taxon>Psychodidae</taxon>
        <taxon>Lutzomyia</taxon>
        <taxon>Lutzomyia</taxon>
    </lineage>
</organism>
<evidence type="ECO:0000313" key="3">
    <source>
        <dbReference type="Proteomes" id="UP000092461"/>
    </source>
</evidence>
<dbReference type="VEuPathDB" id="VectorBase:LLOJ008068"/>
<sequence length="204" mass="21898">MPDSPPPPFGFRPEFMGYAAPESPQMPPLASLSYAMPMPSFPPAPGPEPSSSSTSSSSEARHCWQYIAEGAAVPIESAVRAGRDADGSTIYVGRAFHEGDMLPAKVIPDKNIAYVAYGGEEHAKEDFEILRTGTFVWEFATNGTVPEGAVEVGQTADGEKLYMGRCLYNGTQTPGKVQVSHGCLYIPFDGEEVSVAEYEVLVIK</sequence>
<dbReference type="PANTHER" id="PTHR31649:SF10">
    <property type="entry name" value="IP19903P-RELATED"/>
    <property type="match status" value="1"/>
</dbReference>
<dbReference type="VEuPathDB" id="VectorBase:LLONM1_001973"/>
<evidence type="ECO:0000313" key="2">
    <source>
        <dbReference type="EnsemblMetazoa" id="LLOJ008068-PA"/>
    </source>
</evidence>
<feature type="compositionally biased region" description="Low complexity" evidence="1">
    <location>
        <begin position="49"/>
        <end position="58"/>
    </location>
</feature>
<keyword evidence="3" id="KW-1185">Reference proteome</keyword>
<dbReference type="SMART" id="SM00696">
    <property type="entry name" value="DM9"/>
    <property type="match status" value="2"/>
</dbReference>
<feature type="compositionally biased region" description="Pro residues" evidence="1">
    <location>
        <begin position="39"/>
        <end position="48"/>
    </location>
</feature>
<dbReference type="EMBL" id="AJWK01027191">
    <property type="status" value="NOT_ANNOTATED_CDS"/>
    <property type="molecule type" value="Genomic_DNA"/>
</dbReference>
<evidence type="ECO:0000256" key="1">
    <source>
        <dbReference type="SAM" id="MobiDB-lite"/>
    </source>
</evidence>
<dbReference type="AlphaFoldDB" id="A0A1B0CT69"/>
<dbReference type="PANTHER" id="PTHR31649">
    <property type="entry name" value="AGAP009604-PA"/>
    <property type="match status" value="1"/>
</dbReference>
<feature type="region of interest" description="Disordered" evidence="1">
    <location>
        <begin position="1"/>
        <end position="22"/>
    </location>
</feature>